<evidence type="ECO:0000313" key="4">
    <source>
        <dbReference type="EMBL" id="RVX13887.1"/>
    </source>
</evidence>
<evidence type="ECO:0000259" key="3">
    <source>
        <dbReference type="PROSITE" id="PS50878"/>
    </source>
</evidence>
<evidence type="ECO:0000256" key="1">
    <source>
        <dbReference type="ARBA" id="ARBA00004906"/>
    </source>
</evidence>
<gene>
    <name evidence="4" type="primary">BPM1</name>
    <name evidence="4" type="ORF">CK203_010120</name>
</gene>
<comment type="caution">
    <text evidence="4">The sequence shown here is derived from an EMBL/GenBank/DDBJ whole genome shotgun (WGS) entry which is preliminary data.</text>
</comment>
<dbReference type="PANTHER" id="PTHR33116">
    <property type="entry name" value="REVERSE TRANSCRIPTASE ZINC-BINDING DOMAIN-CONTAINING PROTEIN-RELATED-RELATED"/>
    <property type="match status" value="1"/>
</dbReference>
<comment type="similarity">
    <text evidence="2">Belongs to the Tdpoz family.</text>
</comment>
<sequence length="386" mass="42908">MELLQAFSQSSKGLKQGDPLSPYLFILVVEVLSQLLLKAKCGGFISGFKMGRRSGEGRDGSHLLFVDNTLIFCEANSDQLRYLGWVFMWFRVLSGFKANMDKSKVILVGRVETLENFALMTGCRVGKLSTSYLGLSLNALFKFPRVGDVVEKRSRKRLTIWKGQYLSKGGRLTLIKSTLSCLLIYFMSLFFIPEKVCARLEKIQRDFLWVGGALEKRPHLVNWNLVCVDKEGGLGIYSLAALLLGGISRIGATWAKKEETIDHLLLFCGKARMSWSLIYSLFGKQWVMHSSVRRTLLDKLPDVDEITGSASVCTSTIMVQHLLAAADRFGLDRLKLLCESKLCKEVSAETVATTLALAEQHRCPQLKAICLKFAATPSILGGACCP</sequence>
<dbReference type="PROSITE" id="PS50878">
    <property type="entry name" value="RT_POL"/>
    <property type="match status" value="1"/>
</dbReference>
<comment type="pathway">
    <text evidence="1">Protein modification; protein ubiquitination.</text>
</comment>
<organism evidence="4 5">
    <name type="scientific">Vitis vinifera</name>
    <name type="common">Grape</name>
    <dbReference type="NCBI Taxonomy" id="29760"/>
    <lineage>
        <taxon>Eukaryota</taxon>
        <taxon>Viridiplantae</taxon>
        <taxon>Streptophyta</taxon>
        <taxon>Embryophyta</taxon>
        <taxon>Tracheophyta</taxon>
        <taxon>Spermatophyta</taxon>
        <taxon>Magnoliopsida</taxon>
        <taxon>eudicotyledons</taxon>
        <taxon>Gunneridae</taxon>
        <taxon>Pentapetalae</taxon>
        <taxon>rosids</taxon>
        <taxon>Vitales</taxon>
        <taxon>Vitaceae</taxon>
        <taxon>Viteae</taxon>
        <taxon>Vitis</taxon>
    </lineage>
</organism>
<proteinExistence type="inferred from homology"/>
<dbReference type="Pfam" id="PF24570">
    <property type="entry name" value="BACK_BPM_SPOP"/>
    <property type="match status" value="1"/>
</dbReference>
<evidence type="ECO:0000256" key="2">
    <source>
        <dbReference type="ARBA" id="ARBA00010846"/>
    </source>
</evidence>
<name>A0A438JY58_VITVI</name>
<dbReference type="PANTHER" id="PTHR33116:SF78">
    <property type="entry name" value="OS12G0587133 PROTEIN"/>
    <property type="match status" value="1"/>
</dbReference>
<evidence type="ECO:0000313" key="5">
    <source>
        <dbReference type="Proteomes" id="UP000288805"/>
    </source>
</evidence>
<protein>
    <submittedName>
        <fullName evidence="4">BTB/POZ and MATH domain-containing protein 1</fullName>
    </submittedName>
</protein>
<dbReference type="Gene3D" id="3.30.710.10">
    <property type="entry name" value="Potassium Channel Kv1.1, Chain A"/>
    <property type="match status" value="1"/>
</dbReference>
<dbReference type="InterPro" id="IPR000477">
    <property type="entry name" value="RT_dom"/>
</dbReference>
<dbReference type="EMBL" id="QGNW01000023">
    <property type="protein sequence ID" value="RVX13887.1"/>
    <property type="molecule type" value="Genomic_DNA"/>
</dbReference>
<dbReference type="Pfam" id="PF00078">
    <property type="entry name" value="RVT_1"/>
    <property type="match status" value="1"/>
</dbReference>
<dbReference type="InterPro" id="IPR056423">
    <property type="entry name" value="BACK_BPM_SPOP"/>
</dbReference>
<feature type="domain" description="Reverse transcriptase" evidence="3">
    <location>
        <begin position="1"/>
        <end position="137"/>
    </location>
</feature>
<dbReference type="InterPro" id="IPR011333">
    <property type="entry name" value="SKP1/BTB/POZ_sf"/>
</dbReference>
<dbReference type="Proteomes" id="UP000288805">
    <property type="component" value="Unassembled WGS sequence"/>
</dbReference>
<accession>A0A438JY58</accession>
<reference evidence="4 5" key="1">
    <citation type="journal article" date="2018" name="PLoS Genet.">
        <title>Population sequencing reveals clonal diversity and ancestral inbreeding in the grapevine cultivar Chardonnay.</title>
        <authorList>
            <person name="Roach M.J."/>
            <person name="Johnson D.L."/>
            <person name="Bohlmann J."/>
            <person name="van Vuuren H.J."/>
            <person name="Jones S.J."/>
            <person name="Pretorius I.S."/>
            <person name="Schmidt S.A."/>
            <person name="Borneman A.R."/>
        </authorList>
    </citation>
    <scope>NUCLEOTIDE SEQUENCE [LARGE SCALE GENOMIC DNA]</scope>
    <source>
        <strain evidence="5">cv. Chardonnay</strain>
        <tissue evidence="4">Leaf</tissue>
    </source>
</reference>
<dbReference type="AlphaFoldDB" id="A0A438JY58"/>